<evidence type="ECO:0000313" key="1">
    <source>
        <dbReference type="EMBL" id="CCX08585.1"/>
    </source>
</evidence>
<evidence type="ECO:0000313" key="2">
    <source>
        <dbReference type="Proteomes" id="UP000018144"/>
    </source>
</evidence>
<organism evidence="1 2">
    <name type="scientific">Pyronema omphalodes (strain CBS 100304)</name>
    <name type="common">Pyronema confluens</name>
    <dbReference type="NCBI Taxonomy" id="1076935"/>
    <lineage>
        <taxon>Eukaryota</taxon>
        <taxon>Fungi</taxon>
        <taxon>Dikarya</taxon>
        <taxon>Ascomycota</taxon>
        <taxon>Pezizomycotina</taxon>
        <taxon>Pezizomycetes</taxon>
        <taxon>Pezizales</taxon>
        <taxon>Pyronemataceae</taxon>
        <taxon>Pyronema</taxon>
    </lineage>
</organism>
<name>U4LDA7_PYROM</name>
<proteinExistence type="predicted"/>
<dbReference type="Proteomes" id="UP000018144">
    <property type="component" value="Unassembled WGS sequence"/>
</dbReference>
<sequence length="49" mass="5883">MKTEMRKCLMICPKMTKSYLNRPMAVLCTIRSLKSRLVWQNPLYHKINL</sequence>
<reference evidence="1 2" key="1">
    <citation type="journal article" date="2013" name="PLoS Genet.">
        <title>The genome and development-dependent transcriptomes of Pyronema confluens: a window into fungal evolution.</title>
        <authorList>
            <person name="Traeger S."/>
            <person name="Altegoer F."/>
            <person name="Freitag M."/>
            <person name="Gabaldon T."/>
            <person name="Kempken F."/>
            <person name="Kumar A."/>
            <person name="Marcet-Houben M."/>
            <person name="Poggeler S."/>
            <person name="Stajich J.E."/>
            <person name="Nowrousian M."/>
        </authorList>
    </citation>
    <scope>NUCLEOTIDE SEQUENCE [LARGE SCALE GENOMIC DNA]</scope>
    <source>
        <strain evidence="2">CBS 100304</strain>
        <tissue evidence="1">Vegetative mycelium</tissue>
    </source>
</reference>
<keyword evidence="2" id="KW-1185">Reference proteome</keyword>
<protein>
    <submittedName>
        <fullName evidence="1">Uncharacterized protein</fullName>
    </submittedName>
</protein>
<dbReference type="AlphaFoldDB" id="U4LDA7"/>
<dbReference type="EMBL" id="HF935421">
    <property type="protein sequence ID" value="CCX08585.1"/>
    <property type="molecule type" value="Genomic_DNA"/>
</dbReference>
<gene>
    <name evidence="1" type="ORF">PCON_08178</name>
</gene>
<accession>U4LDA7</accession>